<evidence type="ECO:0000256" key="7">
    <source>
        <dbReference type="SAM" id="SignalP"/>
    </source>
</evidence>
<evidence type="ECO:0000256" key="3">
    <source>
        <dbReference type="ARBA" id="ARBA00022801"/>
    </source>
</evidence>
<evidence type="ECO:0000256" key="4">
    <source>
        <dbReference type="ARBA" id="ARBA00022825"/>
    </source>
</evidence>
<dbReference type="CDD" id="cd00190">
    <property type="entry name" value="Tryp_SPc"/>
    <property type="match status" value="1"/>
</dbReference>
<feature type="compositionally biased region" description="Polar residues" evidence="6">
    <location>
        <begin position="346"/>
        <end position="362"/>
    </location>
</feature>
<evidence type="ECO:0000259" key="8">
    <source>
        <dbReference type="PROSITE" id="PS50240"/>
    </source>
</evidence>
<dbReference type="FunFam" id="2.40.10.10:FF:000036">
    <property type="entry name" value="Trypsin beta"/>
    <property type="match status" value="1"/>
</dbReference>
<feature type="compositionally biased region" description="Low complexity" evidence="6">
    <location>
        <begin position="431"/>
        <end position="456"/>
    </location>
</feature>
<protein>
    <submittedName>
        <fullName evidence="9">Plasma kallikrein</fullName>
    </submittedName>
</protein>
<keyword evidence="7" id="KW-0732">Signal</keyword>
<dbReference type="InterPro" id="IPR009003">
    <property type="entry name" value="Peptidase_S1_PA"/>
</dbReference>
<evidence type="ECO:0000256" key="1">
    <source>
        <dbReference type="ARBA" id="ARBA00007664"/>
    </source>
</evidence>
<keyword evidence="4" id="KW-0720">Serine protease</keyword>
<evidence type="ECO:0000256" key="2">
    <source>
        <dbReference type="ARBA" id="ARBA00022670"/>
    </source>
</evidence>
<reference evidence="9" key="1">
    <citation type="submission" date="2014-05" db="EMBL/GenBank/DDBJ databases">
        <title>The transcriptome of the halophilic microalga Tetraselmis sp. GSL018 isolated from the Great Salt Lake, Utah.</title>
        <authorList>
            <person name="Jinkerson R.E."/>
            <person name="D'Adamo S."/>
            <person name="Posewitz M.C."/>
        </authorList>
    </citation>
    <scope>NUCLEOTIDE SEQUENCE</scope>
    <source>
        <strain evidence="9">GSL018</strain>
    </source>
</reference>
<feature type="compositionally biased region" description="Polar residues" evidence="6">
    <location>
        <begin position="457"/>
        <end position="466"/>
    </location>
</feature>
<keyword evidence="5" id="KW-1015">Disulfide bond</keyword>
<dbReference type="PANTHER" id="PTHR24276">
    <property type="entry name" value="POLYSERASE-RELATED"/>
    <property type="match status" value="1"/>
</dbReference>
<dbReference type="Pfam" id="PF00089">
    <property type="entry name" value="Trypsin"/>
    <property type="match status" value="1"/>
</dbReference>
<evidence type="ECO:0000313" key="9">
    <source>
        <dbReference type="EMBL" id="JAC82610.1"/>
    </source>
</evidence>
<dbReference type="SUPFAM" id="SSF50494">
    <property type="entry name" value="Trypsin-like serine proteases"/>
    <property type="match status" value="1"/>
</dbReference>
<dbReference type="AlphaFoldDB" id="A0A061SIB8"/>
<dbReference type="InterPro" id="IPR001254">
    <property type="entry name" value="Trypsin_dom"/>
</dbReference>
<feature type="signal peptide" evidence="7">
    <location>
        <begin position="1"/>
        <end position="23"/>
    </location>
</feature>
<feature type="compositionally biased region" description="Polar residues" evidence="6">
    <location>
        <begin position="408"/>
        <end position="430"/>
    </location>
</feature>
<feature type="compositionally biased region" description="Pro residues" evidence="6">
    <location>
        <begin position="313"/>
        <end position="340"/>
    </location>
</feature>
<organism evidence="9">
    <name type="scientific">Tetraselmis sp. GSL018</name>
    <dbReference type="NCBI Taxonomy" id="582737"/>
    <lineage>
        <taxon>Eukaryota</taxon>
        <taxon>Viridiplantae</taxon>
        <taxon>Chlorophyta</taxon>
        <taxon>core chlorophytes</taxon>
        <taxon>Chlorodendrophyceae</taxon>
        <taxon>Chlorodendrales</taxon>
        <taxon>Chlorodendraceae</taxon>
        <taxon>Tetraselmis</taxon>
    </lineage>
</organism>
<feature type="chain" id="PRO_5001606215" evidence="7">
    <location>
        <begin position="24"/>
        <end position="566"/>
    </location>
</feature>
<dbReference type="Gene3D" id="2.40.10.10">
    <property type="entry name" value="Trypsin-like serine proteases"/>
    <property type="match status" value="1"/>
</dbReference>
<dbReference type="PROSITE" id="PS50240">
    <property type="entry name" value="TRYPSIN_DOM"/>
    <property type="match status" value="1"/>
</dbReference>
<feature type="region of interest" description="Disordered" evidence="6">
    <location>
        <begin position="313"/>
        <end position="485"/>
    </location>
</feature>
<accession>A0A061SIB8</accession>
<keyword evidence="2" id="KW-0645">Protease</keyword>
<dbReference type="SMART" id="SM00020">
    <property type="entry name" value="Tryp_SPc"/>
    <property type="match status" value="1"/>
</dbReference>
<dbReference type="PANTHER" id="PTHR24276:SF98">
    <property type="entry name" value="FI18310P1-RELATED"/>
    <property type="match status" value="1"/>
</dbReference>
<evidence type="ECO:0000256" key="6">
    <source>
        <dbReference type="SAM" id="MobiDB-lite"/>
    </source>
</evidence>
<sequence>MTAIWRIYLYHLILAFLCRCAASNRITAFVFGGSSAGDRYPYLASLRQPLGQNHFCAGVLVTPDVVMTAAHCLERVFSGTRNPLVDFGRKCTDCANEAGVVRVGVSDTWLPPNWTGDLERGSDFAFLLLNNSISAPAIKTVRFSPQPSVVQLWQGPLWVAGWGQVDKWGGRPAQLQHAQIPYVPNEVCEEKFKGLSAEPFAPLDSMICAGGGGAEACQGDSGGPLILKGSTPEEDTVVGVVSFGNDVCGDEIPAVFTRVSSFMVGSSLPATTVCMDRCGRDGSVIPLELCHESRFSCEQACGGVLCFEPPRAAAPPPAPTRAPAPPPVPTPAPTQPPRPAPARVGGTSQPSPTGSWWSSFDWSNPPAAPAQSWFAPQNNAPAQSWSTGSQSTQQAPAPAQSWSTSSWFAPQNNAPAQSWSTSSWNTPQNNAPAQSWSTTSWSTQQAPAQSWSTSSWNTPQNSAPAQSWSTSSGLSPMSSAAASPSPANLRWKTCATEPFARMSEKTLDDLWREYGNDLEEVCRLVCRDTPRCTASVYNPNIQYMCKMFDQCSSLKEGEVGDQLVQK</sequence>
<dbReference type="InterPro" id="IPR018114">
    <property type="entry name" value="TRYPSIN_HIS"/>
</dbReference>
<comment type="similarity">
    <text evidence="1">Belongs to the peptidase S1 family.</text>
</comment>
<proteinExistence type="inferred from homology"/>
<dbReference type="GO" id="GO:0004252">
    <property type="term" value="F:serine-type endopeptidase activity"/>
    <property type="evidence" value="ECO:0007669"/>
    <property type="project" value="InterPro"/>
</dbReference>
<dbReference type="InterPro" id="IPR043504">
    <property type="entry name" value="Peptidase_S1_PA_chymotrypsin"/>
</dbReference>
<keyword evidence="3" id="KW-0378">Hydrolase</keyword>
<evidence type="ECO:0000256" key="5">
    <source>
        <dbReference type="ARBA" id="ARBA00023157"/>
    </source>
</evidence>
<name>A0A061SIB8_9CHLO</name>
<dbReference type="GO" id="GO:0006508">
    <property type="term" value="P:proteolysis"/>
    <property type="evidence" value="ECO:0007669"/>
    <property type="project" value="UniProtKB-KW"/>
</dbReference>
<dbReference type="PRINTS" id="PR00722">
    <property type="entry name" value="CHYMOTRYPSIN"/>
</dbReference>
<feature type="domain" description="Peptidase S1" evidence="8">
    <location>
        <begin position="30"/>
        <end position="263"/>
    </location>
</feature>
<gene>
    <name evidence="9" type="primary">KLKB1</name>
    <name evidence="9" type="ORF">TSPGSL018_5340</name>
</gene>
<feature type="compositionally biased region" description="Low complexity" evidence="6">
    <location>
        <begin position="383"/>
        <end position="407"/>
    </location>
</feature>
<dbReference type="PROSITE" id="PS00134">
    <property type="entry name" value="TRYPSIN_HIS"/>
    <property type="match status" value="1"/>
</dbReference>
<feature type="compositionally biased region" description="Low complexity" evidence="6">
    <location>
        <begin position="467"/>
        <end position="485"/>
    </location>
</feature>
<dbReference type="InterPro" id="IPR001314">
    <property type="entry name" value="Peptidase_S1A"/>
</dbReference>
<dbReference type="EMBL" id="GBEZ01002448">
    <property type="protein sequence ID" value="JAC82610.1"/>
    <property type="molecule type" value="Transcribed_RNA"/>
</dbReference>
<dbReference type="InterPro" id="IPR050430">
    <property type="entry name" value="Peptidase_S1"/>
</dbReference>